<dbReference type="PANTHER" id="PTHR45749">
    <property type="match status" value="1"/>
</dbReference>
<evidence type="ECO:0000313" key="1">
    <source>
        <dbReference type="EMBL" id="KAJ8896228.1"/>
    </source>
</evidence>
<protein>
    <recommendedName>
        <fullName evidence="3">DUF4371 domain-containing protein</fullName>
    </recommendedName>
</protein>
<keyword evidence="2" id="KW-1185">Reference proteome</keyword>
<sequence>MRVAMFHVLDFQVTLRLRSQRTRVPIPLLALDTKAMAFTRHFHSRTYEDISWLCGCKKMKLFFLALFYFLKRKVGVECFRKHKSSKLSLSHIVCLKELKQFGKTHIEFAVSSQYRPIIEMHTEKVRKNRRQDESTSSLNKGDYSEFLNELAEYANELKNSPLKLNSLHRFIRFVVLILDETTVIAVKSQLSSVLRYVTRDGNVEERFLKFIDVSDDRTVNGLYQHAIQILEDFKCIDKLVAQTYDGAAVMAGEHGGLQIKIIAVCDQAIFVHCYAHESNLVISQSVRYIKHCKTFFISLTAFDFFFFGKIDKEAGFRSRGAKTFPTLAPTHWNYSSKLVESVCEHKKNIGELLS</sequence>
<name>A0ABQ9IK66_9NEOP</name>
<accession>A0ABQ9IK66</accession>
<dbReference type="SUPFAM" id="SSF53098">
    <property type="entry name" value="Ribonuclease H-like"/>
    <property type="match status" value="1"/>
</dbReference>
<proteinExistence type="predicted"/>
<dbReference type="PANTHER" id="PTHR45749:SF21">
    <property type="entry name" value="DUF4371 DOMAIN-CONTAINING PROTEIN"/>
    <property type="match status" value="1"/>
</dbReference>
<reference evidence="1 2" key="1">
    <citation type="submission" date="2023-02" db="EMBL/GenBank/DDBJ databases">
        <title>LHISI_Scaffold_Assembly.</title>
        <authorList>
            <person name="Stuart O.P."/>
            <person name="Cleave R."/>
            <person name="Magrath M.J.L."/>
            <person name="Mikheyev A.S."/>
        </authorList>
    </citation>
    <scope>NUCLEOTIDE SEQUENCE [LARGE SCALE GENOMIC DNA]</scope>
    <source>
        <strain evidence="1">Daus_M_001</strain>
        <tissue evidence="1">Leg muscle</tissue>
    </source>
</reference>
<dbReference type="Proteomes" id="UP001159363">
    <property type="component" value="Chromosome 1"/>
</dbReference>
<organism evidence="1 2">
    <name type="scientific">Dryococelus australis</name>
    <dbReference type="NCBI Taxonomy" id="614101"/>
    <lineage>
        <taxon>Eukaryota</taxon>
        <taxon>Metazoa</taxon>
        <taxon>Ecdysozoa</taxon>
        <taxon>Arthropoda</taxon>
        <taxon>Hexapoda</taxon>
        <taxon>Insecta</taxon>
        <taxon>Pterygota</taxon>
        <taxon>Neoptera</taxon>
        <taxon>Polyneoptera</taxon>
        <taxon>Phasmatodea</taxon>
        <taxon>Verophasmatodea</taxon>
        <taxon>Anareolatae</taxon>
        <taxon>Phasmatidae</taxon>
        <taxon>Eurycanthinae</taxon>
        <taxon>Dryococelus</taxon>
    </lineage>
</organism>
<gene>
    <name evidence="1" type="ORF">PR048_001571</name>
</gene>
<dbReference type="EMBL" id="JARBHB010000001">
    <property type="protein sequence ID" value="KAJ8896228.1"/>
    <property type="molecule type" value="Genomic_DNA"/>
</dbReference>
<evidence type="ECO:0000313" key="2">
    <source>
        <dbReference type="Proteomes" id="UP001159363"/>
    </source>
</evidence>
<comment type="caution">
    <text evidence="1">The sequence shown here is derived from an EMBL/GenBank/DDBJ whole genome shotgun (WGS) entry which is preliminary data.</text>
</comment>
<dbReference type="InterPro" id="IPR012337">
    <property type="entry name" value="RNaseH-like_sf"/>
</dbReference>
<evidence type="ECO:0008006" key="3">
    <source>
        <dbReference type="Google" id="ProtNLM"/>
    </source>
</evidence>